<keyword evidence="1" id="KW-0812">Transmembrane</keyword>
<dbReference type="RefSeq" id="WP_068663519.1">
    <property type="nucleotide sequence ID" value="NZ_LYPB01000054.1"/>
</dbReference>
<comment type="caution">
    <text evidence="3">The sequence shown here is derived from an EMBL/GenBank/DDBJ whole genome shotgun (WGS) entry which is preliminary data.</text>
</comment>
<dbReference type="STRING" id="1850517.A8708_26145"/>
<keyword evidence="4" id="KW-1185">Reference proteome</keyword>
<proteinExistence type="predicted"/>
<evidence type="ECO:0000259" key="2">
    <source>
        <dbReference type="Pfam" id="PF11181"/>
    </source>
</evidence>
<name>A0A198AET8_9BACL</name>
<evidence type="ECO:0000313" key="3">
    <source>
        <dbReference type="EMBL" id="OAS19707.1"/>
    </source>
</evidence>
<organism evidence="3 4">
    <name type="scientific">Paenibacillus oryzisoli</name>
    <dbReference type="NCBI Taxonomy" id="1850517"/>
    <lineage>
        <taxon>Bacteria</taxon>
        <taxon>Bacillati</taxon>
        <taxon>Bacillota</taxon>
        <taxon>Bacilli</taxon>
        <taxon>Bacillales</taxon>
        <taxon>Paenibacillaceae</taxon>
        <taxon>Paenibacillus</taxon>
    </lineage>
</organism>
<evidence type="ECO:0000256" key="1">
    <source>
        <dbReference type="SAM" id="Phobius"/>
    </source>
</evidence>
<dbReference type="Proteomes" id="UP000078454">
    <property type="component" value="Unassembled WGS sequence"/>
</dbReference>
<dbReference type="OrthoDB" id="118405at2"/>
<feature type="transmembrane region" description="Helical" evidence="1">
    <location>
        <begin position="88"/>
        <end position="117"/>
    </location>
</feature>
<reference evidence="3 4" key="1">
    <citation type="submission" date="2016-05" db="EMBL/GenBank/DDBJ databases">
        <title>Paenibacillus sp. 1ZS3-15 nov., isolated from the rhizosphere soil.</title>
        <authorList>
            <person name="Zhang X.X."/>
            <person name="Zhang J."/>
        </authorList>
    </citation>
    <scope>NUCLEOTIDE SEQUENCE [LARGE SCALE GENOMIC DNA]</scope>
    <source>
        <strain evidence="3 4">1ZS3-15</strain>
    </source>
</reference>
<dbReference type="AlphaFoldDB" id="A0A198AET8"/>
<keyword evidence="1" id="KW-0472">Membrane</keyword>
<feature type="transmembrane region" description="Helical" evidence="1">
    <location>
        <begin position="61"/>
        <end position="82"/>
    </location>
</feature>
<dbReference type="Pfam" id="PF11181">
    <property type="entry name" value="YflT"/>
    <property type="match status" value="1"/>
</dbReference>
<feature type="domain" description="General stress protein 17M-like" evidence="2">
    <location>
        <begin position="5"/>
        <end position="74"/>
    </location>
</feature>
<dbReference type="InterPro" id="IPR052948">
    <property type="entry name" value="Low_temp-induced_all0457"/>
</dbReference>
<dbReference type="PANTHER" id="PTHR36109">
    <property type="entry name" value="MEMBRANE PROTEIN-RELATED"/>
    <property type="match status" value="1"/>
</dbReference>
<keyword evidence="1" id="KW-1133">Transmembrane helix</keyword>
<evidence type="ECO:0000313" key="4">
    <source>
        <dbReference type="Proteomes" id="UP000078454"/>
    </source>
</evidence>
<dbReference type="EMBL" id="LYPB01000054">
    <property type="protein sequence ID" value="OAS19707.1"/>
    <property type="molecule type" value="Genomic_DNA"/>
</dbReference>
<gene>
    <name evidence="3" type="ORF">A8708_26145</name>
</gene>
<sequence>MSKHIVGVFNTEEEAIRVINQLKAEGYHSGELSVVGRNRDDLDHIEEATETKAEEGLATGAATGGVLGGVTGLLVSIGALAIPGVGPIIAAGPIVAILTGAAVGAGAGGLVGGLIGLGIPENEAMKYHDYVQNGKVLVLVDSDNDTERSNLAYRIFRAHKSLNSDTYSPDYGYVSRSSGVNDSYRSNL</sequence>
<dbReference type="PANTHER" id="PTHR36109:SF2">
    <property type="entry name" value="MEMBRANE PROTEIN"/>
    <property type="match status" value="1"/>
</dbReference>
<accession>A0A198AET8</accession>
<dbReference type="InterPro" id="IPR025889">
    <property type="entry name" value="GSP17M-like_dom"/>
</dbReference>
<protein>
    <submittedName>
        <fullName evidence="3">Low temperature-induced protein</fullName>
    </submittedName>
</protein>